<dbReference type="EMBL" id="SOAG01000009">
    <property type="protein sequence ID" value="TDS60179.1"/>
    <property type="molecule type" value="Genomic_DNA"/>
</dbReference>
<feature type="chain" id="PRO_5020742037" evidence="1">
    <location>
        <begin position="23"/>
        <end position="97"/>
    </location>
</feature>
<gene>
    <name evidence="2" type="ORF">C8P70_10936</name>
</gene>
<dbReference type="RefSeq" id="WP_133712255.1">
    <property type="nucleotide sequence ID" value="NZ_SOAG01000009.1"/>
</dbReference>
<protein>
    <submittedName>
        <fullName evidence="2">Uncharacterized protein</fullName>
    </submittedName>
</protein>
<feature type="signal peptide" evidence="1">
    <location>
        <begin position="1"/>
        <end position="22"/>
    </location>
</feature>
<organism evidence="2 3">
    <name type="scientific">Myroides indicus</name>
    <dbReference type="NCBI Taxonomy" id="1323422"/>
    <lineage>
        <taxon>Bacteria</taxon>
        <taxon>Pseudomonadati</taxon>
        <taxon>Bacteroidota</taxon>
        <taxon>Flavobacteriia</taxon>
        <taxon>Flavobacteriales</taxon>
        <taxon>Flavobacteriaceae</taxon>
        <taxon>Myroides</taxon>
    </lineage>
</organism>
<evidence type="ECO:0000313" key="3">
    <source>
        <dbReference type="Proteomes" id="UP000295215"/>
    </source>
</evidence>
<proteinExistence type="predicted"/>
<name>A0A4V6Q0R6_9FLAO</name>
<reference evidence="2 3" key="1">
    <citation type="submission" date="2019-03" db="EMBL/GenBank/DDBJ databases">
        <title>Genomic Encyclopedia of Archaeal and Bacterial Type Strains, Phase II (KMG-II): from individual species to whole genera.</title>
        <authorList>
            <person name="Goeker M."/>
        </authorList>
    </citation>
    <scope>NUCLEOTIDE SEQUENCE [LARGE SCALE GENOMIC DNA]</scope>
    <source>
        <strain evidence="2 3">DSM 28213</strain>
    </source>
</reference>
<accession>A0A4V6Q0R6</accession>
<dbReference type="AlphaFoldDB" id="A0A4V6Q0R6"/>
<evidence type="ECO:0000313" key="2">
    <source>
        <dbReference type="EMBL" id="TDS60179.1"/>
    </source>
</evidence>
<sequence length="97" mass="10557">MKISIITIVLAVVFCSACTQQTANKLEALDTKSSREVTIKSEVSGDSILHITHQKIWANGQIVAQKTDTVKTAKEITAWGESNPVSLVKTPIYVTVE</sequence>
<evidence type="ECO:0000256" key="1">
    <source>
        <dbReference type="SAM" id="SignalP"/>
    </source>
</evidence>
<dbReference type="OrthoDB" id="710739at2"/>
<dbReference type="Proteomes" id="UP000295215">
    <property type="component" value="Unassembled WGS sequence"/>
</dbReference>
<keyword evidence="1" id="KW-0732">Signal</keyword>
<comment type="caution">
    <text evidence="2">The sequence shown here is derived from an EMBL/GenBank/DDBJ whole genome shotgun (WGS) entry which is preliminary data.</text>
</comment>
<keyword evidence="3" id="KW-1185">Reference proteome</keyword>